<keyword evidence="3" id="KW-1185">Reference proteome</keyword>
<accession>A0A9X1QV40</accession>
<comment type="caution">
    <text evidence="2">The sequence shown here is derived from an EMBL/GenBank/DDBJ whole genome shotgun (WGS) entry which is preliminary data.</text>
</comment>
<feature type="chain" id="PRO_5040977403" description="Secreted protein" evidence="1">
    <location>
        <begin position="29"/>
        <end position="206"/>
    </location>
</feature>
<dbReference type="Proteomes" id="UP001139336">
    <property type="component" value="Unassembled WGS sequence"/>
</dbReference>
<evidence type="ECO:0000256" key="1">
    <source>
        <dbReference type="SAM" id="SignalP"/>
    </source>
</evidence>
<reference evidence="2" key="1">
    <citation type="submission" date="2022-01" db="EMBL/GenBank/DDBJ databases">
        <title>Corynebacterium sp. nov isolated from isolated from the feces of the greater white-fronted geese (Anser albifrons) at Poyang Lake, PR China.</title>
        <authorList>
            <person name="Liu Q."/>
        </authorList>
    </citation>
    <scope>NUCLEOTIDE SEQUENCE</scope>
    <source>
        <strain evidence="2">JCM 32435</strain>
    </source>
</reference>
<dbReference type="EMBL" id="JAKGSI010000005">
    <property type="protein sequence ID" value="MCF4007560.1"/>
    <property type="molecule type" value="Genomic_DNA"/>
</dbReference>
<evidence type="ECO:0008006" key="4">
    <source>
        <dbReference type="Google" id="ProtNLM"/>
    </source>
</evidence>
<sequence>MKTSMKRIPVVALCAALSLGAVSEGVAAAQSLGSEQSGNVMVMAKQKSSNSDKTTLKEWVKNPHKGKKADKFGSSGDVKLKYSKKATRESGFSYLEHTFLKGDSVGCMTYPIDEETGSAVIPMRHTVRDLGNKNNKKMKAAVKVFKANGEELSKSEWEFPDHWMNGFMIATEGNLEIYKEGTYWVAVKYVLPGYEDFDIVQKVIVV</sequence>
<gene>
    <name evidence="2" type="ORF">L1O03_10325</name>
</gene>
<keyword evidence="1" id="KW-0732">Signal</keyword>
<feature type="signal peptide" evidence="1">
    <location>
        <begin position="1"/>
        <end position="28"/>
    </location>
</feature>
<dbReference type="AlphaFoldDB" id="A0A9X1QV40"/>
<name>A0A9X1QV40_9CORY</name>
<organism evidence="2 3">
    <name type="scientific">Corynebacterium uropygiale</name>
    <dbReference type="NCBI Taxonomy" id="1775911"/>
    <lineage>
        <taxon>Bacteria</taxon>
        <taxon>Bacillati</taxon>
        <taxon>Actinomycetota</taxon>
        <taxon>Actinomycetes</taxon>
        <taxon>Mycobacteriales</taxon>
        <taxon>Corynebacteriaceae</taxon>
        <taxon>Corynebacterium</taxon>
    </lineage>
</organism>
<protein>
    <recommendedName>
        <fullName evidence="4">Secreted protein</fullName>
    </recommendedName>
</protein>
<proteinExistence type="predicted"/>
<dbReference type="RefSeq" id="WP_236119694.1">
    <property type="nucleotide sequence ID" value="NZ_JAKGSI010000005.1"/>
</dbReference>
<evidence type="ECO:0000313" key="3">
    <source>
        <dbReference type="Proteomes" id="UP001139336"/>
    </source>
</evidence>
<evidence type="ECO:0000313" key="2">
    <source>
        <dbReference type="EMBL" id="MCF4007560.1"/>
    </source>
</evidence>